<evidence type="ECO:0000256" key="1">
    <source>
        <dbReference type="ARBA" id="ARBA00023002"/>
    </source>
</evidence>
<dbReference type="EMBL" id="JARJCM010000067">
    <property type="protein sequence ID" value="KAJ7033141.1"/>
    <property type="molecule type" value="Genomic_DNA"/>
</dbReference>
<accession>A0AAD6X363</accession>
<organism evidence="2 3">
    <name type="scientific">Mycena alexandri</name>
    <dbReference type="NCBI Taxonomy" id="1745969"/>
    <lineage>
        <taxon>Eukaryota</taxon>
        <taxon>Fungi</taxon>
        <taxon>Dikarya</taxon>
        <taxon>Basidiomycota</taxon>
        <taxon>Agaricomycotina</taxon>
        <taxon>Agaricomycetes</taxon>
        <taxon>Agaricomycetidae</taxon>
        <taxon>Agaricales</taxon>
        <taxon>Marasmiineae</taxon>
        <taxon>Mycenaceae</taxon>
        <taxon>Mycena</taxon>
    </lineage>
</organism>
<keyword evidence="3" id="KW-1185">Reference proteome</keyword>
<name>A0AAD6X363_9AGAR</name>
<dbReference type="Pfam" id="PF00106">
    <property type="entry name" value="adh_short"/>
    <property type="match status" value="1"/>
</dbReference>
<dbReference type="PANTHER" id="PTHR43157">
    <property type="entry name" value="PHOSPHATIDYLINOSITOL-GLYCAN BIOSYNTHESIS CLASS F PROTEIN-RELATED"/>
    <property type="match status" value="1"/>
</dbReference>
<dbReference type="PANTHER" id="PTHR43157:SF31">
    <property type="entry name" value="PHOSPHATIDYLINOSITOL-GLYCAN BIOSYNTHESIS CLASS F PROTEIN"/>
    <property type="match status" value="1"/>
</dbReference>
<protein>
    <submittedName>
        <fullName evidence="2">NAD(P)-binding protein</fullName>
    </submittedName>
</protein>
<keyword evidence="1" id="KW-0560">Oxidoreductase</keyword>
<dbReference type="PRINTS" id="PR00081">
    <property type="entry name" value="GDHRDH"/>
</dbReference>
<proteinExistence type="predicted"/>
<comment type="caution">
    <text evidence="2">The sequence shown here is derived from an EMBL/GenBank/DDBJ whole genome shotgun (WGS) entry which is preliminary data.</text>
</comment>
<evidence type="ECO:0000313" key="3">
    <source>
        <dbReference type="Proteomes" id="UP001218188"/>
    </source>
</evidence>
<dbReference type="AlphaFoldDB" id="A0AAD6X363"/>
<evidence type="ECO:0000313" key="2">
    <source>
        <dbReference type="EMBL" id="KAJ7033141.1"/>
    </source>
</evidence>
<dbReference type="InterPro" id="IPR036291">
    <property type="entry name" value="NAD(P)-bd_dom_sf"/>
</dbReference>
<dbReference type="SUPFAM" id="SSF51735">
    <property type="entry name" value="NAD(P)-binding Rossmann-fold domains"/>
    <property type="match status" value="1"/>
</dbReference>
<reference evidence="2" key="1">
    <citation type="submission" date="2023-03" db="EMBL/GenBank/DDBJ databases">
        <title>Massive genome expansion in bonnet fungi (Mycena s.s.) driven by repeated elements and novel gene families across ecological guilds.</title>
        <authorList>
            <consortium name="Lawrence Berkeley National Laboratory"/>
            <person name="Harder C.B."/>
            <person name="Miyauchi S."/>
            <person name="Viragh M."/>
            <person name="Kuo A."/>
            <person name="Thoen E."/>
            <person name="Andreopoulos B."/>
            <person name="Lu D."/>
            <person name="Skrede I."/>
            <person name="Drula E."/>
            <person name="Henrissat B."/>
            <person name="Morin E."/>
            <person name="Kohler A."/>
            <person name="Barry K."/>
            <person name="LaButti K."/>
            <person name="Morin E."/>
            <person name="Salamov A."/>
            <person name="Lipzen A."/>
            <person name="Mereny Z."/>
            <person name="Hegedus B."/>
            <person name="Baldrian P."/>
            <person name="Stursova M."/>
            <person name="Weitz H."/>
            <person name="Taylor A."/>
            <person name="Grigoriev I.V."/>
            <person name="Nagy L.G."/>
            <person name="Martin F."/>
            <person name="Kauserud H."/>
        </authorList>
    </citation>
    <scope>NUCLEOTIDE SEQUENCE</scope>
    <source>
        <strain evidence="2">CBHHK200</strain>
    </source>
</reference>
<sequence>MGAVFSMYDACWPPKAKWSVNNIPDLSGKTIIVTGGNSGIGKETVKALLAKNAKVYIASHNQARVDAAIKELEEATSNKAFFIELNLASLNSVKAAAGAFQKLESKLDVLIINAGVMIPDPQALTDEGYDLQFGVNVVGGWFISVLIFVSRALGHCCFTRLLIPQLLAAGSSRIITLSSHGHILAKGINWETIRDGPARQKTESLDLYNQSKFANVVVACEFARRYGDKGIVSTSLHPGLIITNLGRTMSPFKVKIASYLSYNSTRGALTTLYAATAPETLNTYLSWKPHASTSDIELGAKLWAWLEDETKDIK</sequence>
<dbReference type="Proteomes" id="UP001218188">
    <property type="component" value="Unassembled WGS sequence"/>
</dbReference>
<dbReference type="Gene3D" id="3.40.50.720">
    <property type="entry name" value="NAD(P)-binding Rossmann-like Domain"/>
    <property type="match status" value="1"/>
</dbReference>
<dbReference type="GO" id="GO:0016491">
    <property type="term" value="F:oxidoreductase activity"/>
    <property type="evidence" value="ECO:0007669"/>
    <property type="project" value="UniProtKB-KW"/>
</dbReference>
<gene>
    <name evidence="2" type="ORF">C8F04DRAFT_1221735</name>
</gene>
<dbReference type="InterPro" id="IPR002347">
    <property type="entry name" value="SDR_fam"/>
</dbReference>